<dbReference type="Pfam" id="PF12705">
    <property type="entry name" value="PDDEXK_1"/>
    <property type="match status" value="1"/>
</dbReference>
<name>A0A933DRL9_9BACT</name>
<evidence type="ECO:0000313" key="3">
    <source>
        <dbReference type="Proteomes" id="UP000704960"/>
    </source>
</evidence>
<dbReference type="SUPFAM" id="SSF52980">
    <property type="entry name" value="Restriction endonuclease-like"/>
    <property type="match status" value="1"/>
</dbReference>
<dbReference type="AlphaFoldDB" id="A0A933DRL9"/>
<evidence type="ECO:0000313" key="2">
    <source>
        <dbReference type="EMBL" id="MBI4132295.1"/>
    </source>
</evidence>
<dbReference type="InterPro" id="IPR038726">
    <property type="entry name" value="PDDEXK_AddAB-type"/>
</dbReference>
<feature type="domain" description="PD-(D/E)XK endonuclease-like" evidence="1">
    <location>
        <begin position="3"/>
        <end position="248"/>
    </location>
</feature>
<protein>
    <submittedName>
        <fullName evidence="2">PD-(D/E)XK nuclease family protein</fullName>
    </submittedName>
</protein>
<dbReference type="InterPro" id="IPR011604">
    <property type="entry name" value="PDDEXK-like_dom_sf"/>
</dbReference>
<accession>A0A933DRL9</accession>
<dbReference type="EMBL" id="JACQMJ010000007">
    <property type="protein sequence ID" value="MBI4132295.1"/>
    <property type="molecule type" value="Genomic_DNA"/>
</dbReference>
<dbReference type="Proteomes" id="UP000704960">
    <property type="component" value="Unassembled WGS sequence"/>
</dbReference>
<gene>
    <name evidence="2" type="ORF">HY474_01550</name>
</gene>
<dbReference type="Gene3D" id="3.90.320.10">
    <property type="match status" value="1"/>
</dbReference>
<proteinExistence type="predicted"/>
<evidence type="ECO:0000259" key="1">
    <source>
        <dbReference type="Pfam" id="PF12705"/>
    </source>
</evidence>
<reference evidence="2" key="1">
    <citation type="submission" date="2020-07" db="EMBL/GenBank/DDBJ databases">
        <title>Huge and variable diversity of episymbiotic CPR bacteria and DPANN archaea in groundwater ecosystems.</title>
        <authorList>
            <person name="He C.Y."/>
            <person name="Keren R."/>
            <person name="Whittaker M."/>
            <person name="Farag I.F."/>
            <person name="Doudna J."/>
            <person name="Cate J.H.D."/>
            <person name="Banfield J.F."/>
        </authorList>
    </citation>
    <scope>NUCLEOTIDE SEQUENCE</scope>
    <source>
        <strain evidence="2">NC_groundwater_1226_Ag_S-0.1um_59_124</strain>
    </source>
</reference>
<sequence>MRTSYSALETYKLCTQKFKFQVIDRIPASKPKAAIFGTHVHRTLRYMFSADPLFPTLDQVLDFFRNNFPPPDQFDASPEEKDLYLASGERMLKNFYARNAPWNFSVVDLESHFEVLMEDTRRRETHVLAGRIDRIDKTATGYEVIDYKTNRRLPSQAAVDADLQMSIYALGLQKRWPHLEPEDVTLSLYFLKHSEKLSTRRTAASAAETAREVLGAISEIQGKLASGERFEPIPGPYCAVCPYQPICPAWRHLYRKQEAGIKSQEEIDAAIKEYFSLLKAREAHQARLDELKLQIRAYMEAQGYDRLFGEDGYIARTVQKRFGYDFDKVRAVLEPLGKWPEILVVDSKRLKTLLPAIPPEARSAIAEARTLIREFTVLTASAKKIPAPESARAASVPPPPQEPA</sequence>
<organism evidence="2 3">
    <name type="scientific">Candidatus Sungiibacteriota bacterium</name>
    <dbReference type="NCBI Taxonomy" id="2750080"/>
    <lineage>
        <taxon>Bacteria</taxon>
        <taxon>Candidatus Sungiibacteriota</taxon>
    </lineage>
</organism>
<comment type="caution">
    <text evidence="2">The sequence shown here is derived from an EMBL/GenBank/DDBJ whole genome shotgun (WGS) entry which is preliminary data.</text>
</comment>
<dbReference type="InterPro" id="IPR011335">
    <property type="entry name" value="Restrct_endonuc-II-like"/>
</dbReference>